<sequence>MRVSITSVFATLTLTLGMAPLVSAGVVITPVTQDQVVEKTGGDCFFGVVTPRGCAPLRSS</sequence>
<dbReference type="EMBL" id="ML119052">
    <property type="protein sequence ID" value="ROT41723.1"/>
    <property type="molecule type" value="Genomic_DNA"/>
</dbReference>
<gene>
    <name evidence="2" type="ORF">SODALDRAFT_377380</name>
</gene>
<evidence type="ECO:0000313" key="2">
    <source>
        <dbReference type="EMBL" id="ROT41723.1"/>
    </source>
</evidence>
<dbReference type="AlphaFoldDB" id="A0A3N2Q4L7"/>
<feature type="signal peptide" evidence="1">
    <location>
        <begin position="1"/>
        <end position="24"/>
    </location>
</feature>
<dbReference type="GeneID" id="39583380"/>
<dbReference type="OrthoDB" id="5144659at2759"/>
<feature type="chain" id="PRO_5018257208" evidence="1">
    <location>
        <begin position="25"/>
        <end position="60"/>
    </location>
</feature>
<name>A0A3N2Q4L7_SODAK</name>
<protein>
    <submittedName>
        <fullName evidence="2">Uncharacterized protein</fullName>
    </submittedName>
</protein>
<dbReference type="RefSeq" id="XP_028469529.1">
    <property type="nucleotide sequence ID" value="XM_028614903.1"/>
</dbReference>
<organism evidence="2 3">
    <name type="scientific">Sodiomyces alkalinus (strain CBS 110278 / VKM F-3762 / F11)</name>
    <name type="common">Alkaliphilic filamentous fungus</name>
    <dbReference type="NCBI Taxonomy" id="1314773"/>
    <lineage>
        <taxon>Eukaryota</taxon>
        <taxon>Fungi</taxon>
        <taxon>Dikarya</taxon>
        <taxon>Ascomycota</taxon>
        <taxon>Pezizomycotina</taxon>
        <taxon>Sordariomycetes</taxon>
        <taxon>Hypocreomycetidae</taxon>
        <taxon>Glomerellales</taxon>
        <taxon>Plectosphaerellaceae</taxon>
        <taxon>Sodiomyces</taxon>
    </lineage>
</organism>
<evidence type="ECO:0000256" key="1">
    <source>
        <dbReference type="SAM" id="SignalP"/>
    </source>
</evidence>
<reference evidence="2 3" key="1">
    <citation type="journal article" date="2018" name="Mol. Ecol.">
        <title>The obligate alkalophilic soda-lake fungus Sodiomyces alkalinus has shifted to a protein diet.</title>
        <authorList>
            <person name="Grum-Grzhimaylo A.A."/>
            <person name="Falkoski D.L."/>
            <person name="van den Heuvel J."/>
            <person name="Valero-Jimenez C.A."/>
            <person name="Min B."/>
            <person name="Choi I.G."/>
            <person name="Lipzen A."/>
            <person name="Daum C.G."/>
            <person name="Aanen D.K."/>
            <person name="Tsang A."/>
            <person name="Henrissat B."/>
            <person name="Bilanenko E.N."/>
            <person name="de Vries R.P."/>
            <person name="van Kan J.A.L."/>
            <person name="Grigoriev I.V."/>
            <person name="Debets A.J.M."/>
        </authorList>
    </citation>
    <scope>NUCLEOTIDE SEQUENCE [LARGE SCALE GENOMIC DNA]</scope>
    <source>
        <strain evidence="2 3">F11</strain>
    </source>
</reference>
<evidence type="ECO:0000313" key="3">
    <source>
        <dbReference type="Proteomes" id="UP000272025"/>
    </source>
</evidence>
<keyword evidence="3" id="KW-1185">Reference proteome</keyword>
<keyword evidence="1" id="KW-0732">Signal</keyword>
<dbReference type="Proteomes" id="UP000272025">
    <property type="component" value="Unassembled WGS sequence"/>
</dbReference>
<proteinExistence type="predicted"/>
<accession>A0A3N2Q4L7</accession>